<protein>
    <submittedName>
        <fullName evidence="1">Uncharacterized protein</fullName>
    </submittedName>
</protein>
<reference evidence="1 2" key="1">
    <citation type="journal article" date="2015" name="Nature">
        <title>rRNA introns, odd ribosomes, and small enigmatic genomes across a large radiation of phyla.</title>
        <authorList>
            <person name="Brown C.T."/>
            <person name="Hug L.A."/>
            <person name="Thomas B.C."/>
            <person name="Sharon I."/>
            <person name="Castelle C.J."/>
            <person name="Singh A."/>
            <person name="Wilkins M.J."/>
            <person name="Williams K.H."/>
            <person name="Banfield J.F."/>
        </authorList>
    </citation>
    <scope>NUCLEOTIDE SEQUENCE [LARGE SCALE GENOMIC DNA]</scope>
</reference>
<evidence type="ECO:0000313" key="1">
    <source>
        <dbReference type="EMBL" id="KKT37365.1"/>
    </source>
</evidence>
<organism evidence="1 2">
    <name type="scientific">Candidatus Collierbacteria bacterium GW2011_GWF1_44_12</name>
    <dbReference type="NCBI Taxonomy" id="1618402"/>
    <lineage>
        <taxon>Bacteria</taxon>
        <taxon>Candidatus Collieribacteriota</taxon>
    </lineage>
</organism>
<sequence length="37" mass="4040">MNARVVLVIAVTKINNEAMKKLPLAVVIIPTYNEADS</sequence>
<comment type="caution">
    <text evidence="1">The sequence shown here is derived from an EMBL/GenBank/DDBJ whole genome shotgun (WGS) entry which is preliminary data.</text>
</comment>
<gene>
    <name evidence="1" type="ORF">UW26_C0033G0011</name>
</gene>
<dbReference type="EMBL" id="LCHQ01000033">
    <property type="protein sequence ID" value="KKT37365.1"/>
    <property type="molecule type" value="Genomic_DNA"/>
</dbReference>
<accession>A0A0G1GS01</accession>
<dbReference type="Proteomes" id="UP000034097">
    <property type="component" value="Unassembled WGS sequence"/>
</dbReference>
<feature type="non-terminal residue" evidence="1">
    <location>
        <position position="37"/>
    </location>
</feature>
<dbReference type="AlphaFoldDB" id="A0A0G1GS01"/>
<evidence type="ECO:0000313" key="2">
    <source>
        <dbReference type="Proteomes" id="UP000034097"/>
    </source>
</evidence>
<proteinExistence type="predicted"/>
<name>A0A0G1GS01_9BACT</name>